<name>A0ABY7QYS4_9ACTN</name>
<keyword evidence="4" id="KW-1185">Reference proteome</keyword>
<dbReference type="Gene3D" id="3.90.550.10">
    <property type="entry name" value="Spore Coat Polysaccharide Biosynthesis Protein SpsA, Chain A"/>
    <property type="match status" value="1"/>
</dbReference>
<dbReference type="Proteomes" id="UP001212097">
    <property type="component" value="Chromosome"/>
</dbReference>
<keyword evidence="1" id="KW-0328">Glycosyltransferase</keyword>
<reference evidence="3 4" key="2">
    <citation type="submission" date="2023-06" db="EMBL/GenBank/DDBJ databases">
        <title>The Gram-positive Non-spore-bearing Anaerobic Bacilli of Human Feces.</title>
        <authorList>
            <person name="Eggerth A.H."/>
        </authorList>
    </citation>
    <scope>NUCLEOTIDE SEQUENCE [LARGE SCALE GENOMIC DNA]</scope>
    <source>
        <strain evidence="3 4">CBA3108</strain>
    </source>
</reference>
<dbReference type="InterPro" id="IPR008630">
    <property type="entry name" value="Glyco_trans_34"/>
</dbReference>
<gene>
    <name evidence="3" type="ORF">O6R08_00770</name>
</gene>
<dbReference type="PANTHER" id="PTHR31306">
    <property type="entry name" value="ALPHA-1,6-MANNOSYLTRANSFERASE MNN11-RELATED"/>
    <property type="match status" value="1"/>
</dbReference>
<dbReference type="RefSeq" id="WP_271418314.1">
    <property type="nucleotide sequence ID" value="NZ_CP115668.1"/>
</dbReference>
<sequence length="282" mass="32347">MILPRVCIVSGADRFTVPSYVNQEIWAREFGYDYRLQSLPDAGDHNYYFLKPSALRHYLPYYDWVFWVDDDVYFTDFTEDRIAGLIAEAEQAERSIILADGVREPNGWWNVVNAGVMLVRNDEHGLRFLNSVLEPLEQLVAEWWDPEIVGKQCGGDQDVVHYALVELGMRDHALIVDHMRLNARPHHYRTLKDGTTVHFAGHPDKALSVIDFSRAMGVSDLLVPKALLDKYGMRRQTVLLPGEERRRRMRLSVHMKGRAMATRLGAKEQVKSAVAKVRDVIA</sequence>
<keyword evidence="2" id="KW-0808">Transferase</keyword>
<organism evidence="3 4">
    <name type="scientific">Cutibacterium equinum</name>
    <dbReference type="NCBI Taxonomy" id="3016342"/>
    <lineage>
        <taxon>Bacteria</taxon>
        <taxon>Bacillati</taxon>
        <taxon>Actinomycetota</taxon>
        <taxon>Actinomycetes</taxon>
        <taxon>Propionibacteriales</taxon>
        <taxon>Propionibacteriaceae</taxon>
        <taxon>Cutibacterium</taxon>
    </lineage>
</organism>
<evidence type="ECO:0000313" key="3">
    <source>
        <dbReference type="EMBL" id="WCC80131.1"/>
    </source>
</evidence>
<accession>A0ABY7QYS4</accession>
<protein>
    <recommendedName>
        <fullName evidence="5">Galactosyl transferase GMA12/MNN10 family protein</fullName>
    </recommendedName>
</protein>
<proteinExistence type="predicted"/>
<evidence type="ECO:0000256" key="2">
    <source>
        <dbReference type="ARBA" id="ARBA00022679"/>
    </source>
</evidence>
<reference evidence="3 4" key="1">
    <citation type="submission" date="2023-01" db="EMBL/GenBank/DDBJ databases">
        <authorList>
            <person name="Lee S.H."/>
            <person name="Jung H.S."/>
            <person name="Yun J.U."/>
        </authorList>
    </citation>
    <scope>NUCLEOTIDE SEQUENCE [LARGE SCALE GENOMIC DNA]</scope>
    <source>
        <strain evidence="3 4">CBA3108</strain>
    </source>
</reference>
<evidence type="ECO:0000313" key="4">
    <source>
        <dbReference type="Proteomes" id="UP001212097"/>
    </source>
</evidence>
<evidence type="ECO:0000256" key="1">
    <source>
        <dbReference type="ARBA" id="ARBA00022676"/>
    </source>
</evidence>
<dbReference type="EMBL" id="CP115668">
    <property type="protein sequence ID" value="WCC80131.1"/>
    <property type="molecule type" value="Genomic_DNA"/>
</dbReference>
<evidence type="ECO:0008006" key="5">
    <source>
        <dbReference type="Google" id="ProtNLM"/>
    </source>
</evidence>
<dbReference type="InterPro" id="IPR029044">
    <property type="entry name" value="Nucleotide-diphossugar_trans"/>
</dbReference>
<dbReference type="SUPFAM" id="SSF53448">
    <property type="entry name" value="Nucleotide-diphospho-sugar transferases"/>
    <property type="match status" value="1"/>
</dbReference>
<dbReference type="PANTHER" id="PTHR31306:SF4">
    <property type="entry name" value="ALPHA-1,2-GALACTOSYLTRANSFERASE"/>
    <property type="match status" value="1"/>
</dbReference>